<organism evidence="1 2">
    <name type="scientific">Seiridium unicorne</name>
    <dbReference type="NCBI Taxonomy" id="138068"/>
    <lineage>
        <taxon>Eukaryota</taxon>
        <taxon>Fungi</taxon>
        <taxon>Dikarya</taxon>
        <taxon>Ascomycota</taxon>
        <taxon>Pezizomycotina</taxon>
        <taxon>Sordariomycetes</taxon>
        <taxon>Xylariomycetidae</taxon>
        <taxon>Amphisphaeriales</taxon>
        <taxon>Sporocadaceae</taxon>
        <taxon>Seiridium</taxon>
    </lineage>
</organism>
<evidence type="ECO:0000313" key="2">
    <source>
        <dbReference type="Proteomes" id="UP001408356"/>
    </source>
</evidence>
<name>A0ABR2ULR1_9PEZI</name>
<comment type="caution">
    <text evidence="1">The sequence shown here is derived from an EMBL/GenBank/DDBJ whole genome shotgun (WGS) entry which is preliminary data.</text>
</comment>
<gene>
    <name evidence="1" type="ORF">SUNI508_10337</name>
</gene>
<dbReference type="Proteomes" id="UP001408356">
    <property type="component" value="Unassembled WGS sequence"/>
</dbReference>
<keyword evidence="2" id="KW-1185">Reference proteome</keyword>
<dbReference type="EMBL" id="JARVKF010000415">
    <property type="protein sequence ID" value="KAK9415497.1"/>
    <property type="molecule type" value="Genomic_DNA"/>
</dbReference>
<proteinExistence type="predicted"/>
<sequence length="1306" mass="147214">MAATETKQAILESIQEAARSWGGIRGYGYYLELPLLQHSEESPMLCRETPAAFEAVNSSFSATIHALFNAFHDFEKLSKTHDGDEFIRKEGLELDLHVVNQSFASSKECIHRVFHSRRLSLREPTALPRLQRVIQLRMFPSRSGSADIPHENVRPVSLRVPLELATRLPALRELDCPWMWEHMPIAFTLHTLRQVALPWAGPWRDARHEFGTAVQQLHEQFPASLTKARLWFWKPDGFYADENQGFHLPNLVRPAEADPVSLGLRTVASHLEDLDLRAIVTPDLFRAPVVWPRMKRLRVEFHPWCPDGTWYFVGPHDENPYPEGGYEIMPEDHYPPVGYQEEDDEIDMEYTDQEGGEEVEERDTDMFRIKPLQGKIEPLLSAFAAALKGMPALEEAELFTYLAWQPSKERQPEYEDSDKEPYNREDRAIYRWGVSYAPGKDGAAGQVTWQVGAWRPQDNVTQLFVALGREDSKVETVTFEMEHSARSPVVYDLTFDYDFMRVPRDQGETQMRIDFSNQDDYWDTVVAGAATKKKKSKRSLEDVSGNHVRWLEEKFRDDYHFGALGRRDLEARWFGADILAWLAQMVKPEIKREFTYNYEDTLTAKLIDEIWSCTKGDVGYEGHLLAQALLKVKIESSFGFTLIVSSLSLPLDLSQSYLTFYNKGDVTGVLTLEAVAKVFYNKGDVILNIPFPGASFKIPASTLPYPLLGPSRPSFEIASWEVRQVVPDDNNDEYRPKEIGDGKTDLDKTGSFDGIKAPQFYAGVQVQGDVTVKLSAAAEFGMGEASATIKMSAGISTQDTSPFTWGLDVGGRLYARAQAPEVFGWSGASYDFTPQYKKPIVEGGSCPDLGPIPIKRDLDALNFISNSSSSAPSVYGRSLEKRAAVWGPVLSVPVGSHFCPSSTNEDENSGTPCSQVEAAWEHDEFLTDGDGPDSVTRRELPDLQWWDLYNETDSAPHYSEIEERGIDTKKSKLCDEFAIELKYSSGGDSKVSGNAVYGFEEPDVCESYDFGDPLAARVITTPATQYDSEHVLEFQLPKQFFDRLDVNYSTSLPNPDTTKSQTLSFCNLMKLQWDIPAVAIPGLDTSQGVGASLTPANHLAQQYPTHQWHLDEYVLLEHAISTPAKGKAWEGQNARGTEIQIINTSRWINNLLPTRAGAGQMIKAMRYLIGSRMYHNDANIRSILKSQKERVGNVLDLLDNTILPANPPQTTSWTPWQPMGLKAEWDTFMKSKFAMAQTKTMKIIDEFLPRLKEQWADDASRQAAEIDVANDSAATQADKQALQDLIDKIDAMDNVVRNLPTWQWPF</sequence>
<evidence type="ECO:0000313" key="1">
    <source>
        <dbReference type="EMBL" id="KAK9415497.1"/>
    </source>
</evidence>
<protein>
    <submittedName>
        <fullName evidence="1">Chitinase</fullName>
    </submittedName>
</protein>
<accession>A0ABR2ULR1</accession>
<reference evidence="1 2" key="1">
    <citation type="journal article" date="2024" name="J. Plant Pathol.">
        <title>Sequence and assembly of the genome of Seiridium unicorne, isolate CBS 538.82, causal agent of cypress canker disease.</title>
        <authorList>
            <person name="Scali E."/>
            <person name="Rocca G.D."/>
            <person name="Danti R."/>
            <person name="Garbelotto M."/>
            <person name="Barberini S."/>
            <person name="Baroncelli R."/>
            <person name="Emiliani G."/>
        </authorList>
    </citation>
    <scope>NUCLEOTIDE SEQUENCE [LARGE SCALE GENOMIC DNA]</scope>
    <source>
        <strain evidence="1 2">BM-138-508</strain>
    </source>
</reference>